<dbReference type="SUPFAM" id="SSF54518">
    <property type="entry name" value="Tubby C-terminal domain-like"/>
    <property type="match status" value="1"/>
</dbReference>
<protein>
    <submittedName>
        <fullName evidence="2">LURP-one-related family protein</fullName>
    </submittedName>
</protein>
<dbReference type="Proteomes" id="UP001146670">
    <property type="component" value="Unassembled WGS sequence"/>
</dbReference>
<dbReference type="InterPro" id="IPR007612">
    <property type="entry name" value="LOR"/>
</dbReference>
<comment type="similarity">
    <text evidence="1">Belongs to the LOR family.</text>
</comment>
<evidence type="ECO:0000313" key="3">
    <source>
        <dbReference type="Proteomes" id="UP001146670"/>
    </source>
</evidence>
<gene>
    <name evidence="2" type="ORF">OW157_03625</name>
</gene>
<dbReference type="InterPro" id="IPR038595">
    <property type="entry name" value="LOR_sf"/>
</dbReference>
<dbReference type="EMBL" id="JAPRFR010000001">
    <property type="protein sequence ID" value="MCZ0725659.1"/>
    <property type="molecule type" value="Genomic_DNA"/>
</dbReference>
<reference evidence="2" key="1">
    <citation type="submission" date="2022-12" db="EMBL/GenBank/DDBJ databases">
        <title>Description and comparative metabolic analysis of Aerococcus sp. nov., isolated from the feces of a pig.</title>
        <authorList>
            <person name="Chang Y.-H."/>
        </authorList>
    </citation>
    <scope>NUCLEOTIDE SEQUENCE</scope>
    <source>
        <strain evidence="2">YH-aer222</strain>
    </source>
</reference>
<dbReference type="Gene3D" id="2.40.160.200">
    <property type="entry name" value="LURP1-related"/>
    <property type="match status" value="1"/>
</dbReference>
<evidence type="ECO:0000256" key="1">
    <source>
        <dbReference type="ARBA" id="ARBA00005437"/>
    </source>
</evidence>
<sequence length="159" mass="18435">MRYYMKQKISFFQDFTIKDDNDQDVFKVKQKRLSIGRSFDVEDVETGNDLIEVKQKMLSFMPTMQIYLDGDHVASVSKKVTVFKSKYKVDELGWTVKGDIWSHNYTIEDEDGNVVADINKKFFAWTDTFEFDINAEAANPALVIGVILAIDFVMDMEED</sequence>
<comment type="caution">
    <text evidence="2">The sequence shown here is derived from an EMBL/GenBank/DDBJ whole genome shotgun (WGS) entry which is preliminary data.</text>
</comment>
<organism evidence="2 3">
    <name type="scientific">Aerococcus kribbianus</name>
    <dbReference type="NCBI Taxonomy" id="2999064"/>
    <lineage>
        <taxon>Bacteria</taxon>
        <taxon>Bacillati</taxon>
        <taxon>Bacillota</taxon>
        <taxon>Bacilli</taxon>
        <taxon>Lactobacillales</taxon>
        <taxon>Aerococcaceae</taxon>
        <taxon>Aerococcus</taxon>
    </lineage>
</organism>
<name>A0A9X3FUW0_9LACT</name>
<dbReference type="RefSeq" id="WP_268751972.1">
    <property type="nucleotide sequence ID" value="NZ_JAPRFQ010000001.1"/>
</dbReference>
<evidence type="ECO:0000313" key="2">
    <source>
        <dbReference type="EMBL" id="MCZ0725659.1"/>
    </source>
</evidence>
<dbReference type="InterPro" id="IPR025659">
    <property type="entry name" value="Tubby-like_C"/>
</dbReference>
<keyword evidence="3" id="KW-1185">Reference proteome</keyword>
<dbReference type="AlphaFoldDB" id="A0A9X3FUW0"/>
<accession>A0A9X3FUW0</accession>
<proteinExistence type="inferred from homology"/>
<dbReference type="Pfam" id="PF04525">
    <property type="entry name" value="LOR"/>
    <property type="match status" value="1"/>
</dbReference>